<dbReference type="PANTHER" id="PTHR43712">
    <property type="entry name" value="PUTATIVE (AFU_ORTHOLOGUE AFUA_4G14580)-RELATED"/>
    <property type="match status" value="1"/>
</dbReference>
<dbReference type="InParanoid" id="A0A7C8NBF4"/>
<dbReference type="GO" id="GO:0008171">
    <property type="term" value="F:O-methyltransferase activity"/>
    <property type="evidence" value="ECO:0007669"/>
    <property type="project" value="InterPro"/>
</dbReference>
<dbReference type="Gene3D" id="1.10.10.10">
    <property type="entry name" value="Winged helix-like DNA-binding domain superfamily/Winged helix DNA-binding domain"/>
    <property type="match status" value="1"/>
</dbReference>
<sequence length="411" mass="46002">MSTSRIVELSARIAANTAALDAYLTSKNLPTPSFDIDGPHDCLVPKSEVDIEKARIAIAEDTTELRSLVLGPREYLMSCSHNDLLSLQATVRFRLTQSFPVGTETTFSSIAAFCGLRESNVRQILRHAIMMNVFCEPRPGVIAHNAVSRLLAEEKPIFDWLATNCNELWKAAAHTCEAWEKYPESDEPNQTGFSLANQTDKSIFEVFSQNPDRAKSFGNAMRSFTQGTGFELRHVVDNIHWASFKDGTVVDVGGSQGHVCFAVARAFPSLSFVVQDLESVITTAAKEIPRDVAARVKFMAHDFLTEQPVHNADVYIFRWIFHNWSDKNCIRILRNLIPALKPGAKIIVNDNVLPQPGSISKWQEKKLRDMDLAMAEIQNSRERELGDWRSLFKLADDRGVTGIVETTDMTD</sequence>
<evidence type="ECO:0000259" key="4">
    <source>
        <dbReference type="Pfam" id="PF00891"/>
    </source>
</evidence>
<dbReference type="Proteomes" id="UP000481858">
    <property type="component" value="Unassembled WGS sequence"/>
</dbReference>
<dbReference type="PROSITE" id="PS51683">
    <property type="entry name" value="SAM_OMT_II"/>
    <property type="match status" value="1"/>
</dbReference>
<evidence type="ECO:0000256" key="3">
    <source>
        <dbReference type="ARBA" id="ARBA00022691"/>
    </source>
</evidence>
<evidence type="ECO:0000313" key="6">
    <source>
        <dbReference type="Proteomes" id="UP000481858"/>
    </source>
</evidence>
<proteinExistence type="predicted"/>
<dbReference type="OrthoDB" id="1606438at2759"/>
<dbReference type="SUPFAM" id="SSF46785">
    <property type="entry name" value="Winged helix' DNA-binding domain"/>
    <property type="match status" value="1"/>
</dbReference>
<keyword evidence="1" id="KW-0489">Methyltransferase</keyword>
<gene>
    <name evidence="5" type="ORF">GQX73_g664</name>
</gene>
<dbReference type="EMBL" id="WUBL01000003">
    <property type="protein sequence ID" value="KAF2972996.1"/>
    <property type="molecule type" value="Genomic_DNA"/>
</dbReference>
<dbReference type="SUPFAM" id="SSF53335">
    <property type="entry name" value="S-adenosyl-L-methionine-dependent methyltransferases"/>
    <property type="match status" value="1"/>
</dbReference>
<keyword evidence="2" id="KW-0808">Transferase</keyword>
<keyword evidence="3" id="KW-0949">S-adenosyl-L-methionine</keyword>
<dbReference type="InterPro" id="IPR036390">
    <property type="entry name" value="WH_DNA-bd_sf"/>
</dbReference>
<accession>A0A7C8NBF4</accession>
<evidence type="ECO:0000313" key="5">
    <source>
        <dbReference type="EMBL" id="KAF2972996.1"/>
    </source>
</evidence>
<name>A0A7C8NBF4_9PEZI</name>
<dbReference type="CDD" id="cd02440">
    <property type="entry name" value="AdoMet_MTases"/>
    <property type="match status" value="1"/>
</dbReference>
<dbReference type="PANTHER" id="PTHR43712:SF5">
    <property type="entry name" value="O-METHYLTRANSFERASE ASQN-RELATED"/>
    <property type="match status" value="1"/>
</dbReference>
<dbReference type="InterPro" id="IPR029063">
    <property type="entry name" value="SAM-dependent_MTases_sf"/>
</dbReference>
<dbReference type="Gene3D" id="3.40.50.150">
    <property type="entry name" value="Vaccinia Virus protein VP39"/>
    <property type="match status" value="1"/>
</dbReference>
<dbReference type="AlphaFoldDB" id="A0A7C8NBF4"/>
<evidence type="ECO:0000256" key="2">
    <source>
        <dbReference type="ARBA" id="ARBA00022679"/>
    </source>
</evidence>
<dbReference type="GO" id="GO:0032259">
    <property type="term" value="P:methylation"/>
    <property type="evidence" value="ECO:0007669"/>
    <property type="project" value="UniProtKB-KW"/>
</dbReference>
<comment type="caution">
    <text evidence="5">The sequence shown here is derived from an EMBL/GenBank/DDBJ whole genome shotgun (WGS) entry which is preliminary data.</text>
</comment>
<dbReference type="InterPro" id="IPR016461">
    <property type="entry name" value="COMT-like"/>
</dbReference>
<reference evidence="5 6" key="1">
    <citation type="submission" date="2019-12" db="EMBL/GenBank/DDBJ databases">
        <title>Draft genome sequence of the ascomycete Xylaria multiplex DSM 110363.</title>
        <authorList>
            <person name="Buettner E."/>
            <person name="Kellner H."/>
        </authorList>
    </citation>
    <scope>NUCLEOTIDE SEQUENCE [LARGE SCALE GENOMIC DNA]</scope>
    <source>
        <strain evidence="5 6">DSM 110363</strain>
    </source>
</reference>
<dbReference type="Pfam" id="PF00891">
    <property type="entry name" value="Methyltransf_2"/>
    <property type="match status" value="1"/>
</dbReference>
<feature type="domain" description="O-methyltransferase C-terminal" evidence="4">
    <location>
        <begin position="201"/>
        <end position="394"/>
    </location>
</feature>
<dbReference type="InterPro" id="IPR001077">
    <property type="entry name" value="COMT_C"/>
</dbReference>
<dbReference type="InterPro" id="IPR036388">
    <property type="entry name" value="WH-like_DNA-bd_sf"/>
</dbReference>
<organism evidence="5 6">
    <name type="scientific">Xylaria multiplex</name>
    <dbReference type="NCBI Taxonomy" id="323545"/>
    <lineage>
        <taxon>Eukaryota</taxon>
        <taxon>Fungi</taxon>
        <taxon>Dikarya</taxon>
        <taxon>Ascomycota</taxon>
        <taxon>Pezizomycotina</taxon>
        <taxon>Sordariomycetes</taxon>
        <taxon>Xylariomycetidae</taxon>
        <taxon>Xylariales</taxon>
        <taxon>Xylariaceae</taxon>
        <taxon>Xylaria</taxon>
    </lineage>
</organism>
<evidence type="ECO:0000256" key="1">
    <source>
        <dbReference type="ARBA" id="ARBA00022603"/>
    </source>
</evidence>
<protein>
    <recommendedName>
        <fullName evidence="4">O-methyltransferase C-terminal domain-containing protein</fullName>
    </recommendedName>
</protein>
<keyword evidence="6" id="KW-1185">Reference proteome</keyword>